<sequence length="652" mass="73740">MMEKIDHRPDNSFVNVRITLIVIAIVSFPFNLIGIFTENAQTASINQLVAIIITDLFFAVYLTVIYFAMLIIVGAVGKHVVCVYGNLACLVSGLFHAYATLVAAMDRYKAYIARISRPKSVALCPSCSRKSNYHITDEDQETGVAVLASPELIDAESESLVGGGSTPFRASEDTATPRLGTYVRNIQLERSPSLRYEVVESYQLRRAERVLELDDLLRLEEAIIQLGFESVEKQEKILNILLQDPATMDDNDPRSPFLAQALAALLVFISPMLESLSFCPVGYEEPKLLRLEAEADGEPLPITDYVFRHFLKLVCEKNMPFLQNLRAVRFLVDPNTCVYGTSYYQPYDLFSSLNLVRRLPAVDSVHVDAISDTHLPSVEPPPRSGNYTCITIQHSSLHCPYLAYTIESAKRLEKFTYGIGGRFSRNGMLISFHPECVFRALFAHRASLRQLDLDVEGQTRLLDLIGLRYLKYTIEEEEQEQELPRDDPVYLHEWADELEKLPVEEEGIPSNMPVDACSLRSFLQLKDLSIGVHILYLYARGYGGEQRGDPWGDQLIDESYSLVDHLPPNLESLRIYGYKKGMKPRLRGVPQNLLEDQLAKLMAEKDQKLPRLAVIEGIEELIPNGETLEGPGNKDKLWKGEADDEWTEYEYE</sequence>
<feature type="transmembrane region" description="Helical" evidence="2">
    <location>
        <begin position="48"/>
        <end position="77"/>
    </location>
</feature>
<dbReference type="AlphaFoldDB" id="A0A8H6UIA4"/>
<dbReference type="Proteomes" id="UP000654922">
    <property type="component" value="Unassembled WGS sequence"/>
</dbReference>
<evidence type="ECO:0000313" key="4">
    <source>
        <dbReference type="Proteomes" id="UP000654922"/>
    </source>
</evidence>
<evidence type="ECO:0000313" key="3">
    <source>
        <dbReference type="EMBL" id="KAF7155863.1"/>
    </source>
</evidence>
<dbReference type="OrthoDB" id="3437411at2759"/>
<accession>A0A8H6UIA4</accession>
<dbReference type="EMBL" id="JACBAE010001400">
    <property type="protein sequence ID" value="KAF7155863.1"/>
    <property type="molecule type" value="Genomic_DNA"/>
</dbReference>
<feature type="compositionally biased region" description="Basic and acidic residues" evidence="1">
    <location>
        <begin position="632"/>
        <end position="641"/>
    </location>
</feature>
<evidence type="ECO:0000256" key="1">
    <source>
        <dbReference type="SAM" id="MobiDB-lite"/>
    </source>
</evidence>
<evidence type="ECO:0000256" key="2">
    <source>
        <dbReference type="SAM" id="Phobius"/>
    </source>
</evidence>
<keyword evidence="2" id="KW-0812">Transmembrane</keyword>
<protein>
    <submittedName>
        <fullName evidence="3">Uncharacterized protein</fullName>
    </submittedName>
</protein>
<feature type="compositionally biased region" description="Acidic residues" evidence="1">
    <location>
        <begin position="642"/>
        <end position="652"/>
    </location>
</feature>
<comment type="caution">
    <text evidence="3">The sequence shown here is derived from an EMBL/GenBank/DDBJ whole genome shotgun (WGS) entry which is preliminary data.</text>
</comment>
<gene>
    <name evidence="3" type="ORF">CNMCM5623_008743</name>
</gene>
<feature type="transmembrane region" description="Helical" evidence="2">
    <location>
        <begin position="83"/>
        <end position="104"/>
    </location>
</feature>
<reference evidence="3" key="1">
    <citation type="submission" date="2020-06" db="EMBL/GenBank/DDBJ databases">
        <title>Draft genome sequences of strains closely related to Aspergillus parafelis and Aspergillus hiratsukae.</title>
        <authorList>
            <person name="Dos Santos R.A.C."/>
            <person name="Rivero-Menendez O."/>
            <person name="Steenwyk J.L."/>
            <person name="Mead M.E."/>
            <person name="Goldman G.H."/>
            <person name="Alastruey-Izquierdo A."/>
            <person name="Rokas A."/>
        </authorList>
    </citation>
    <scope>NUCLEOTIDE SEQUENCE</scope>
    <source>
        <strain evidence="3">CNM-CM5623</strain>
    </source>
</reference>
<keyword evidence="2" id="KW-0472">Membrane</keyword>
<organism evidence="3 4">
    <name type="scientific">Aspergillus felis</name>
    <dbReference type="NCBI Taxonomy" id="1287682"/>
    <lineage>
        <taxon>Eukaryota</taxon>
        <taxon>Fungi</taxon>
        <taxon>Dikarya</taxon>
        <taxon>Ascomycota</taxon>
        <taxon>Pezizomycotina</taxon>
        <taxon>Eurotiomycetes</taxon>
        <taxon>Eurotiomycetidae</taxon>
        <taxon>Eurotiales</taxon>
        <taxon>Aspergillaceae</taxon>
        <taxon>Aspergillus</taxon>
        <taxon>Aspergillus subgen. Fumigati</taxon>
    </lineage>
</organism>
<keyword evidence="2" id="KW-1133">Transmembrane helix</keyword>
<feature type="region of interest" description="Disordered" evidence="1">
    <location>
        <begin position="625"/>
        <end position="652"/>
    </location>
</feature>
<name>A0A8H6UIA4_9EURO</name>
<feature type="transmembrane region" description="Helical" evidence="2">
    <location>
        <begin position="12"/>
        <end position="36"/>
    </location>
</feature>
<proteinExistence type="predicted"/>